<evidence type="ECO:0000256" key="1">
    <source>
        <dbReference type="SAM" id="SignalP"/>
    </source>
</evidence>
<name>A0A5Q2Q739_9GAMM</name>
<dbReference type="InterPro" id="IPR033900">
    <property type="entry name" value="Gram_neg_porin_domain"/>
</dbReference>
<dbReference type="GO" id="GO:0016020">
    <property type="term" value="C:membrane"/>
    <property type="evidence" value="ECO:0007669"/>
    <property type="project" value="InterPro"/>
</dbReference>
<evidence type="ECO:0000313" key="3">
    <source>
        <dbReference type="EMBL" id="QGG79708.1"/>
    </source>
</evidence>
<dbReference type="GO" id="GO:0015288">
    <property type="term" value="F:porin activity"/>
    <property type="evidence" value="ECO:0007669"/>
    <property type="project" value="InterPro"/>
</dbReference>
<keyword evidence="4" id="KW-1185">Reference proteome</keyword>
<dbReference type="InterPro" id="IPR023614">
    <property type="entry name" value="Porin_dom_sf"/>
</dbReference>
<gene>
    <name evidence="3" type="ORF">GH975_03645</name>
</gene>
<proteinExistence type="predicted"/>
<dbReference type="Proteomes" id="UP000388235">
    <property type="component" value="Chromosome"/>
</dbReference>
<dbReference type="AlphaFoldDB" id="A0A5Q2Q739"/>
<sequence length="287" mass="28810">MKKIIALAVAAAAMPAMAAVTVSGDLEMRLTSADNKSMSASYDDSDFAITATSELNNGMVVTGKVAIDDVAGAAGTNADVAGDVEFHIAGAFGKLSLGEVDSASQMFDEKAEVNPIGVGDAGSNSSSTMQVTYTLPTLAEGLSVAVSASVSNASTDTLDDVASSAVGIQYSVAGFTIGAGMDSMGDNNKDKSSFGASYAVNGFYVGVQSGKNNTAGEDDFRAMGASYTMGNLTLGAESYDDGSVADSGSTSFAAKYNLGGGAAVYVDLVNKDVANSDSTVVGLTYAF</sequence>
<feature type="chain" id="PRO_5024403537" evidence="1">
    <location>
        <begin position="19"/>
        <end position="287"/>
    </location>
</feature>
<organism evidence="3 4">
    <name type="scientific">Litorivicinus lipolyticus</name>
    <dbReference type="NCBI Taxonomy" id="418701"/>
    <lineage>
        <taxon>Bacteria</taxon>
        <taxon>Pseudomonadati</taxon>
        <taxon>Pseudomonadota</taxon>
        <taxon>Gammaproteobacteria</taxon>
        <taxon>Oceanospirillales</taxon>
        <taxon>Litorivicinaceae</taxon>
        <taxon>Litorivicinus</taxon>
    </lineage>
</organism>
<evidence type="ECO:0000259" key="2">
    <source>
        <dbReference type="Pfam" id="PF13609"/>
    </source>
</evidence>
<feature type="signal peptide" evidence="1">
    <location>
        <begin position="1"/>
        <end position="18"/>
    </location>
</feature>
<reference evidence="3 4" key="1">
    <citation type="submission" date="2019-11" db="EMBL/GenBank/DDBJ databases">
        <authorList>
            <person name="Khan S.A."/>
            <person name="Jeon C.O."/>
            <person name="Chun B.H."/>
        </authorList>
    </citation>
    <scope>NUCLEOTIDE SEQUENCE [LARGE SCALE GENOMIC DNA]</scope>
    <source>
        <strain evidence="3 4">IMCC 1097</strain>
    </source>
</reference>
<evidence type="ECO:0000313" key="4">
    <source>
        <dbReference type="Proteomes" id="UP000388235"/>
    </source>
</evidence>
<dbReference type="Pfam" id="PF13609">
    <property type="entry name" value="Porin_4"/>
    <property type="match status" value="1"/>
</dbReference>
<dbReference type="OrthoDB" id="8173690at2"/>
<dbReference type="RefSeq" id="WP_153713212.1">
    <property type="nucleotide sequence ID" value="NZ_CP045871.1"/>
</dbReference>
<protein>
    <submittedName>
        <fullName evidence="3">Porin</fullName>
    </submittedName>
</protein>
<keyword evidence="1" id="KW-0732">Signal</keyword>
<feature type="domain" description="Porin" evidence="2">
    <location>
        <begin position="6"/>
        <end position="272"/>
    </location>
</feature>
<accession>A0A5Q2Q739</accession>
<dbReference type="EMBL" id="CP045871">
    <property type="protein sequence ID" value="QGG79708.1"/>
    <property type="molecule type" value="Genomic_DNA"/>
</dbReference>
<dbReference type="SUPFAM" id="SSF56935">
    <property type="entry name" value="Porins"/>
    <property type="match status" value="1"/>
</dbReference>
<dbReference type="KEGG" id="llp:GH975_03645"/>
<dbReference type="Gene3D" id="2.40.160.10">
    <property type="entry name" value="Porin"/>
    <property type="match status" value="1"/>
</dbReference>